<dbReference type="PROSITE" id="PS50181">
    <property type="entry name" value="FBOX"/>
    <property type="match status" value="1"/>
</dbReference>
<gene>
    <name evidence="2" type="ORF">HID58_079012</name>
</gene>
<protein>
    <recommendedName>
        <fullName evidence="1">F-box domain-containing protein</fullName>
    </recommendedName>
</protein>
<dbReference type="InterPro" id="IPR001810">
    <property type="entry name" value="F-box_dom"/>
</dbReference>
<evidence type="ECO:0000313" key="2">
    <source>
        <dbReference type="EMBL" id="KAH0861801.1"/>
    </source>
</evidence>
<dbReference type="Gene3D" id="2.120.10.80">
    <property type="entry name" value="Kelch-type beta propeller"/>
    <property type="match status" value="1"/>
</dbReference>
<accession>A0ABQ7Y0Y2</accession>
<dbReference type="InterPro" id="IPR015915">
    <property type="entry name" value="Kelch-typ_b-propeller"/>
</dbReference>
<dbReference type="Pfam" id="PF00646">
    <property type="entry name" value="F-box"/>
    <property type="match status" value="1"/>
</dbReference>
<keyword evidence="3" id="KW-1185">Reference proteome</keyword>
<sequence length="347" mass="38252">TCVTDSLAFSARSDSLSKWGLLCVGGHGKIKKTSPIFSLPDDLLIECIARVSKDEYVTLSLVSKLFRSIVASPQLYARRSSLGRTETCIYVPIRNGSTSNTRLYTLLRSSKCLVPIPSLPPLPSPDVGGLEEASYVVVGSRIFVMGGYYNRKFTSDVLVIDCGSNTIYVVGGHYRDTENGSWSSNRMMVLDTETQTLISEEKIYIIKGDENNFVFNPREGRWEICTDKRLHSSWKGNTGPGCIIDGIFYSYDTCNNCLSAYDLKHRLPCGVVKGVEGLVKGCKEACVASCGEKLMILLMQDGNEIWGAEISLSQVNPVVGEIWGKVEWCQLLLRGLGYFSNCLTVVV</sequence>
<dbReference type="InterPro" id="IPR036047">
    <property type="entry name" value="F-box-like_dom_sf"/>
</dbReference>
<dbReference type="Pfam" id="PF25210">
    <property type="entry name" value="Kelch_FKB95"/>
    <property type="match status" value="1"/>
</dbReference>
<dbReference type="PANTHER" id="PTHR24414">
    <property type="entry name" value="F-BOX/KELCH-REPEAT PROTEIN SKIP4"/>
    <property type="match status" value="1"/>
</dbReference>
<comment type="caution">
    <text evidence="2">The sequence shown here is derived from an EMBL/GenBank/DDBJ whole genome shotgun (WGS) entry which is preliminary data.</text>
</comment>
<reference evidence="2 3" key="1">
    <citation type="submission" date="2021-05" db="EMBL/GenBank/DDBJ databases">
        <title>Genome Assembly of Synthetic Allotetraploid Brassica napus Reveals Homoeologous Exchanges between Subgenomes.</title>
        <authorList>
            <person name="Davis J.T."/>
        </authorList>
    </citation>
    <scope>NUCLEOTIDE SEQUENCE [LARGE SCALE GENOMIC DNA]</scope>
    <source>
        <strain evidence="3">cv. Da-Ae</strain>
        <tissue evidence="2">Seedling</tissue>
    </source>
</reference>
<dbReference type="SUPFAM" id="SSF117281">
    <property type="entry name" value="Kelch motif"/>
    <property type="match status" value="1"/>
</dbReference>
<dbReference type="EMBL" id="JAGKQM010000018">
    <property type="protein sequence ID" value="KAH0861801.1"/>
    <property type="molecule type" value="Genomic_DNA"/>
</dbReference>
<dbReference type="Proteomes" id="UP000824890">
    <property type="component" value="Unassembled WGS sequence"/>
</dbReference>
<dbReference type="PANTHER" id="PTHR24414:SF23">
    <property type="entry name" value="F-BOX_KELCH-REPEAT PROTEIN SKIP6"/>
    <property type="match status" value="1"/>
</dbReference>
<dbReference type="InterPro" id="IPR050354">
    <property type="entry name" value="F-box/kelch-repeat_ARATH"/>
</dbReference>
<feature type="domain" description="F-box" evidence="1">
    <location>
        <begin position="33"/>
        <end position="79"/>
    </location>
</feature>
<proteinExistence type="predicted"/>
<dbReference type="CDD" id="cd22152">
    <property type="entry name" value="F-box_AtAFR-like"/>
    <property type="match status" value="1"/>
</dbReference>
<dbReference type="InterPro" id="IPR057499">
    <property type="entry name" value="Kelch_FKB95"/>
</dbReference>
<dbReference type="SUPFAM" id="SSF81383">
    <property type="entry name" value="F-box domain"/>
    <property type="match status" value="1"/>
</dbReference>
<dbReference type="SMART" id="SM00256">
    <property type="entry name" value="FBOX"/>
    <property type="match status" value="1"/>
</dbReference>
<name>A0ABQ7Y0Y2_BRANA</name>
<evidence type="ECO:0000313" key="3">
    <source>
        <dbReference type="Proteomes" id="UP000824890"/>
    </source>
</evidence>
<organism evidence="2 3">
    <name type="scientific">Brassica napus</name>
    <name type="common">Rape</name>
    <dbReference type="NCBI Taxonomy" id="3708"/>
    <lineage>
        <taxon>Eukaryota</taxon>
        <taxon>Viridiplantae</taxon>
        <taxon>Streptophyta</taxon>
        <taxon>Embryophyta</taxon>
        <taxon>Tracheophyta</taxon>
        <taxon>Spermatophyta</taxon>
        <taxon>Magnoliopsida</taxon>
        <taxon>eudicotyledons</taxon>
        <taxon>Gunneridae</taxon>
        <taxon>Pentapetalae</taxon>
        <taxon>rosids</taxon>
        <taxon>malvids</taxon>
        <taxon>Brassicales</taxon>
        <taxon>Brassicaceae</taxon>
        <taxon>Brassiceae</taxon>
        <taxon>Brassica</taxon>
    </lineage>
</organism>
<feature type="non-terminal residue" evidence="2">
    <location>
        <position position="1"/>
    </location>
</feature>
<evidence type="ECO:0000259" key="1">
    <source>
        <dbReference type="PROSITE" id="PS50181"/>
    </source>
</evidence>